<dbReference type="InterPro" id="IPR034733">
    <property type="entry name" value="AcCoA_carboxyl_beta"/>
</dbReference>
<comment type="function">
    <text evidence="1">Component of the cytochrome b6-f complex, which mediates electron transfer between photosystem II (PSII) and photosystem I (PSI), cyclic electron flow around PSI, and state transitions.</text>
</comment>
<comment type="subunit">
    <text evidence="2">Acetyl-CoA carboxylase is a heterohexamer composed of biotin carboxyl carrier protein, biotin carboxylase and 2 subunits each of ACCase subunit alpha and ACCase plastid-coded subunit beta (accD).</text>
</comment>
<dbReference type="InterPro" id="IPR002325">
    <property type="entry name" value="Cyt_f"/>
</dbReference>
<dbReference type="SUPFAM" id="SSF51246">
    <property type="entry name" value="Rudiment single hybrid motif"/>
    <property type="match status" value="1"/>
</dbReference>
<sequence length="391" mass="43038">MNSELVPICWYPPQLNEDSAASRKKEIGDLFVIQANKTNEEIVTSVINWFEDRQKFGGLIGAFLEEATRSSMTNERDRRISVNANKGLWARCDNCGNMLHVKFSKQNRSVCEERGYHLSMSSMERIELSIDPNTWIPLDEDMSARDILSFSDEDSHETRILLSQEKTGLTDAVQTGIGYPNGTLIAPGVMDFHFMGGSMGSVVGEKITRLIEYATQRLLPPVLIRASGGARTQEGTLSLMQMAKISSVLQLYQVQNKLLYISVPTYPTTGGVTASFGMLGDIIIAESKAYIAFAGGNKGRGQIYPDGSKSNNTVYTALGTGKIKRIIRKEGKGGYEIIIEESSGGCEAIDVVPPGPELIVSEGEFVKADQPLTNNPNKKQFEKVQLAEMNF</sequence>
<dbReference type="Gene3D" id="2.40.50.100">
    <property type="match status" value="1"/>
</dbReference>
<dbReference type="PANTHER" id="PTHR42995:SF5">
    <property type="entry name" value="ACETYL-COENZYME A CARBOXYLASE CARBOXYL TRANSFERASE SUBUNIT BETA, CHLOROPLASTIC"/>
    <property type="match status" value="1"/>
</dbReference>
<keyword evidence="5" id="KW-0732">Signal</keyword>
<dbReference type="PRINTS" id="PR01070">
    <property type="entry name" value="ACCCTRFRASEB"/>
</dbReference>
<evidence type="ECO:0000256" key="7">
    <source>
        <dbReference type="ARBA" id="ARBA00022771"/>
    </source>
</evidence>
<proteinExistence type="predicted"/>
<dbReference type="EMBL" id="JABFUD020000001">
    <property type="protein sequence ID" value="KAI5084059.1"/>
    <property type="molecule type" value="Genomic_DNA"/>
</dbReference>
<dbReference type="PROSITE" id="PS51010">
    <property type="entry name" value="CYTF"/>
    <property type="match status" value="1"/>
</dbReference>
<dbReference type="GO" id="GO:0020037">
    <property type="term" value="F:heme binding"/>
    <property type="evidence" value="ECO:0007669"/>
    <property type="project" value="InterPro"/>
</dbReference>
<organism evidence="13 14">
    <name type="scientific">Adiantum capillus-veneris</name>
    <name type="common">Maidenhair fern</name>
    <dbReference type="NCBI Taxonomy" id="13818"/>
    <lineage>
        <taxon>Eukaryota</taxon>
        <taxon>Viridiplantae</taxon>
        <taxon>Streptophyta</taxon>
        <taxon>Embryophyta</taxon>
        <taxon>Tracheophyta</taxon>
        <taxon>Polypodiopsida</taxon>
        <taxon>Polypodiidae</taxon>
        <taxon>Polypodiales</taxon>
        <taxon>Pteridineae</taxon>
        <taxon>Pteridaceae</taxon>
        <taxon>Vittarioideae</taxon>
        <taxon>Adiantum</taxon>
    </lineage>
</organism>
<evidence type="ECO:0000256" key="10">
    <source>
        <dbReference type="ARBA" id="ARBA00025834"/>
    </source>
</evidence>
<protein>
    <recommendedName>
        <fullName evidence="3">Cytochrome f</fullName>
    </recommendedName>
</protein>
<dbReference type="GO" id="GO:0015979">
    <property type="term" value="P:photosynthesis"/>
    <property type="evidence" value="ECO:0007669"/>
    <property type="project" value="InterPro"/>
</dbReference>
<name>A0A9D4VCX8_ADICA</name>
<dbReference type="SUPFAM" id="SSF52096">
    <property type="entry name" value="ClpP/crotonase"/>
    <property type="match status" value="1"/>
</dbReference>
<comment type="subcellular location">
    <subcellularLocation>
        <location evidence="11">Plastid thylakoid membrane</location>
        <topology evidence="11">Single-pass membrane protein</topology>
    </subcellularLocation>
</comment>
<gene>
    <name evidence="13" type="ORF">GOP47_0000228</name>
</gene>
<evidence type="ECO:0000256" key="1">
    <source>
        <dbReference type="ARBA" id="ARBA00003068"/>
    </source>
</evidence>
<keyword evidence="9" id="KW-0067">ATP-binding</keyword>
<dbReference type="GO" id="GO:0005506">
    <property type="term" value="F:iron ion binding"/>
    <property type="evidence" value="ECO:0007669"/>
    <property type="project" value="InterPro"/>
</dbReference>
<dbReference type="Pfam" id="PF01333">
    <property type="entry name" value="Apocytochr_F_C"/>
    <property type="match status" value="1"/>
</dbReference>
<feature type="domain" description="CoA carboxyltransferase N-terminal" evidence="12">
    <location>
        <begin position="88"/>
        <end position="295"/>
    </location>
</feature>
<evidence type="ECO:0000256" key="4">
    <source>
        <dbReference type="ARBA" id="ARBA00022679"/>
    </source>
</evidence>
<dbReference type="OrthoDB" id="10053020at2759"/>
<evidence type="ECO:0000256" key="2">
    <source>
        <dbReference type="ARBA" id="ARBA00011842"/>
    </source>
</evidence>
<dbReference type="Gene3D" id="3.90.226.10">
    <property type="entry name" value="2-enoyl-CoA Hydratase, Chain A, domain 1"/>
    <property type="match status" value="1"/>
</dbReference>
<evidence type="ECO:0000256" key="3">
    <source>
        <dbReference type="ARBA" id="ARBA00013528"/>
    </source>
</evidence>
<dbReference type="InterPro" id="IPR011054">
    <property type="entry name" value="Rudment_hybrid_motif"/>
</dbReference>
<dbReference type="AlphaFoldDB" id="A0A9D4VCX8"/>
<dbReference type="PANTHER" id="PTHR42995">
    <property type="entry name" value="ACETYL-COENZYME A CARBOXYLASE CARBOXYL TRANSFERASE SUBUNIT BETA, CHLOROPLASTIC"/>
    <property type="match status" value="1"/>
</dbReference>
<dbReference type="GO" id="GO:0006633">
    <property type="term" value="P:fatty acid biosynthetic process"/>
    <property type="evidence" value="ECO:0007669"/>
    <property type="project" value="InterPro"/>
</dbReference>
<evidence type="ECO:0000256" key="9">
    <source>
        <dbReference type="ARBA" id="ARBA00022840"/>
    </source>
</evidence>
<keyword evidence="4" id="KW-0808">Transferase</keyword>
<keyword evidence="8" id="KW-0862">Zinc</keyword>
<evidence type="ECO:0000256" key="5">
    <source>
        <dbReference type="ARBA" id="ARBA00022729"/>
    </source>
</evidence>
<evidence type="ECO:0000256" key="6">
    <source>
        <dbReference type="ARBA" id="ARBA00022741"/>
    </source>
</evidence>
<dbReference type="GO" id="GO:0008270">
    <property type="term" value="F:zinc ion binding"/>
    <property type="evidence" value="ECO:0007669"/>
    <property type="project" value="UniProtKB-KW"/>
</dbReference>
<dbReference type="Gene3D" id="1.20.5.700">
    <property type="entry name" value="Single helix bin"/>
    <property type="match status" value="1"/>
</dbReference>
<dbReference type="GO" id="GO:0009317">
    <property type="term" value="C:acetyl-CoA carboxylase complex"/>
    <property type="evidence" value="ECO:0007669"/>
    <property type="project" value="InterPro"/>
</dbReference>
<dbReference type="Proteomes" id="UP000886520">
    <property type="component" value="Chromosome 1"/>
</dbReference>
<dbReference type="PROSITE" id="PS50980">
    <property type="entry name" value="COA_CT_NTER"/>
    <property type="match status" value="1"/>
</dbReference>
<keyword evidence="14" id="KW-1185">Reference proteome</keyword>
<dbReference type="GO" id="GO:0016740">
    <property type="term" value="F:transferase activity"/>
    <property type="evidence" value="ECO:0007669"/>
    <property type="project" value="UniProtKB-KW"/>
</dbReference>
<evidence type="ECO:0000259" key="12">
    <source>
        <dbReference type="PROSITE" id="PS50980"/>
    </source>
</evidence>
<dbReference type="Pfam" id="PF01039">
    <property type="entry name" value="Carboxyl_trans"/>
    <property type="match status" value="1"/>
</dbReference>
<comment type="caution">
    <text evidence="13">The sequence shown here is derived from an EMBL/GenBank/DDBJ whole genome shotgun (WGS) entry which is preliminary data.</text>
</comment>
<dbReference type="GO" id="GO:0009055">
    <property type="term" value="F:electron transfer activity"/>
    <property type="evidence" value="ECO:0007669"/>
    <property type="project" value="InterPro"/>
</dbReference>
<keyword evidence="7" id="KW-0479">Metal-binding</keyword>
<reference evidence="13" key="1">
    <citation type="submission" date="2021-01" db="EMBL/GenBank/DDBJ databases">
        <title>Adiantum capillus-veneris genome.</title>
        <authorList>
            <person name="Fang Y."/>
            <person name="Liao Q."/>
        </authorList>
    </citation>
    <scope>NUCLEOTIDE SEQUENCE</scope>
    <source>
        <strain evidence="13">H3</strain>
        <tissue evidence="13">Leaf</tissue>
    </source>
</reference>
<dbReference type="InterPro" id="IPR000438">
    <property type="entry name" value="Acetyl_CoA_COase_Trfase_b_su"/>
</dbReference>
<dbReference type="GO" id="GO:2001295">
    <property type="term" value="P:malonyl-CoA biosynthetic process"/>
    <property type="evidence" value="ECO:0007669"/>
    <property type="project" value="TreeGrafter"/>
</dbReference>
<dbReference type="InterPro" id="IPR029045">
    <property type="entry name" value="ClpP/crotonase-like_dom_sf"/>
</dbReference>
<keyword evidence="7" id="KW-0863">Zinc-finger</keyword>
<evidence type="ECO:0000256" key="11">
    <source>
        <dbReference type="ARBA" id="ARBA00046266"/>
    </source>
</evidence>
<evidence type="ECO:0000313" key="14">
    <source>
        <dbReference type="Proteomes" id="UP000886520"/>
    </source>
</evidence>
<evidence type="ECO:0000313" key="13">
    <source>
        <dbReference type="EMBL" id="KAI5084059.1"/>
    </source>
</evidence>
<comment type="subunit">
    <text evidence="10">The 4 large subunits of the cytochrome b6-f complex are cytochrome b6, subunit IV (17 kDa polypeptide, PetD), cytochrome f and the Rieske protein, while the 4 small subunits are PetG, PetL, PetM and PetN. The complex functions as a dimer.</text>
</comment>
<accession>A0A9D4VCX8</accession>
<dbReference type="InterPro" id="IPR011762">
    <property type="entry name" value="COA_CT_N"/>
</dbReference>
<dbReference type="GO" id="GO:0055035">
    <property type="term" value="C:plastid thylakoid membrane"/>
    <property type="evidence" value="ECO:0007669"/>
    <property type="project" value="UniProtKB-SubCell"/>
</dbReference>
<keyword evidence="6" id="KW-0547">Nucleotide-binding</keyword>
<evidence type="ECO:0000256" key="8">
    <source>
        <dbReference type="ARBA" id="ARBA00022833"/>
    </source>
</evidence>
<dbReference type="GO" id="GO:0003989">
    <property type="term" value="F:acetyl-CoA carboxylase activity"/>
    <property type="evidence" value="ECO:0007669"/>
    <property type="project" value="InterPro"/>
</dbReference>
<dbReference type="GO" id="GO:0005524">
    <property type="term" value="F:ATP binding"/>
    <property type="evidence" value="ECO:0007669"/>
    <property type="project" value="UniProtKB-KW"/>
</dbReference>